<dbReference type="Proteomes" id="UP001596242">
    <property type="component" value="Unassembled WGS sequence"/>
</dbReference>
<comment type="caution">
    <text evidence="2">The sequence shown here is derived from an EMBL/GenBank/DDBJ whole genome shotgun (WGS) entry which is preliminary data.</text>
</comment>
<sequence length="97" mass="10737">MISPLSGMVEARQRVLRLGGAVSTTEATHSFTVPRSQSDDAPPQSQSPHPQRGHRIATLVSAFIESLEMEVDRLATVKTGLCIIFQRPDRLHGFTRR</sequence>
<dbReference type="RefSeq" id="WP_386407736.1">
    <property type="nucleotide sequence ID" value="NZ_JBHSPT010000166.1"/>
</dbReference>
<gene>
    <name evidence="2" type="ORF">ACFP50_37595</name>
</gene>
<protein>
    <submittedName>
        <fullName evidence="2">Uncharacterized protein</fullName>
    </submittedName>
</protein>
<evidence type="ECO:0000256" key="1">
    <source>
        <dbReference type="SAM" id="MobiDB-lite"/>
    </source>
</evidence>
<proteinExistence type="predicted"/>
<reference evidence="3" key="1">
    <citation type="journal article" date="2019" name="Int. J. Syst. Evol. Microbiol.">
        <title>The Global Catalogue of Microorganisms (GCM) 10K type strain sequencing project: providing services to taxonomists for standard genome sequencing and annotation.</title>
        <authorList>
            <consortium name="The Broad Institute Genomics Platform"/>
            <consortium name="The Broad Institute Genome Sequencing Center for Infectious Disease"/>
            <person name="Wu L."/>
            <person name="Ma J."/>
        </authorList>
    </citation>
    <scope>NUCLEOTIDE SEQUENCE [LARGE SCALE GENOMIC DNA]</scope>
    <source>
        <strain evidence="3">JCM 12763</strain>
    </source>
</reference>
<feature type="region of interest" description="Disordered" evidence="1">
    <location>
        <begin position="26"/>
        <end position="54"/>
    </location>
</feature>
<evidence type="ECO:0000313" key="3">
    <source>
        <dbReference type="Proteomes" id="UP001596242"/>
    </source>
</evidence>
<organism evidence="2 3">
    <name type="scientific">Streptomyces pratens</name>
    <dbReference type="NCBI Taxonomy" id="887456"/>
    <lineage>
        <taxon>Bacteria</taxon>
        <taxon>Bacillati</taxon>
        <taxon>Actinomycetota</taxon>
        <taxon>Actinomycetes</taxon>
        <taxon>Kitasatosporales</taxon>
        <taxon>Streptomycetaceae</taxon>
        <taxon>Streptomyces</taxon>
    </lineage>
</organism>
<evidence type="ECO:0000313" key="2">
    <source>
        <dbReference type="EMBL" id="MFC6060896.1"/>
    </source>
</evidence>
<accession>A0ABW1MBZ0</accession>
<name>A0ABW1MBZ0_9ACTN</name>
<feature type="compositionally biased region" description="Low complexity" evidence="1">
    <location>
        <begin position="39"/>
        <end position="50"/>
    </location>
</feature>
<feature type="compositionally biased region" description="Polar residues" evidence="1">
    <location>
        <begin position="26"/>
        <end position="35"/>
    </location>
</feature>
<keyword evidence="3" id="KW-1185">Reference proteome</keyword>
<dbReference type="EMBL" id="JBHSPT010000166">
    <property type="protein sequence ID" value="MFC6060896.1"/>
    <property type="molecule type" value="Genomic_DNA"/>
</dbReference>